<dbReference type="GO" id="GO:0003954">
    <property type="term" value="F:NADH dehydrogenase activity"/>
    <property type="evidence" value="ECO:0007669"/>
    <property type="project" value="TreeGrafter"/>
</dbReference>
<keyword evidence="7" id="KW-0520">NAD</keyword>
<dbReference type="EC" id="7.1.1.2" evidence="8"/>
<dbReference type="Pfam" id="PF00146">
    <property type="entry name" value="NADHdh"/>
    <property type="match status" value="1"/>
</dbReference>
<dbReference type="PROSITE" id="PS00667">
    <property type="entry name" value="COMPLEX1_ND1_1"/>
    <property type="match status" value="1"/>
</dbReference>
<evidence type="ECO:0000256" key="8">
    <source>
        <dbReference type="RuleBase" id="RU000473"/>
    </source>
</evidence>
<gene>
    <name evidence="10" type="primary">ND1</name>
</gene>
<feature type="transmembrane region" description="Helical" evidence="9">
    <location>
        <begin position="70"/>
        <end position="91"/>
    </location>
</feature>
<dbReference type="PANTHER" id="PTHR11432">
    <property type="entry name" value="NADH DEHYDROGENASE SUBUNIT 1"/>
    <property type="match status" value="1"/>
</dbReference>
<protein>
    <recommendedName>
        <fullName evidence="3 8">NADH-ubiquinone oxidoreductase chain 1</fullName>
        <ecNumber evidence="8">7.1.1.2</ecNumber>
    </recommendedName>
</protein>
<evidence type="ECO:0000256" key="1">
    <source>
        <dbReference type="ARBA" id="ARBA00004141"/>
    </source>
</evidence>
<evidence type="ECO:0000256" key="4">
    <source>
        <dbReference type="ARBA" id="ARBA00022692"/>
    </source>
</evidence>
<dbReference type="GO" id="GO:0009060">
    <property type="term" value="P:aerobic respiration"/>
    <property type="evidence" value="ECO:0007669"/>
    <property type="project" value="TreeGrafter"/>
</dbReference>
<dbReference type="AlphaFoldDB" id="A0A7R7EYE2"/>
<evidence type="ECO:0000256" key="2">
    <source>
        <dbReference type="ARBA" id="ARBA00010535"/>
    </source>
</evidence>
<dbReference type="GO" id="GO:0008137">
    <property type="term" value="F:NADH dehydrogenase (ubiquinone) activity"/>
    <property type="evidence" value="ECO:0007669"/>
    <property type="project" value="UniProtKB-EC"/>
</dbReference>
<dbReference type="GO" id="GO:0005743">
    <property type="term" value="C:mitochondrial inner membrane"/>
    <property type="evidence" value="ECO:0007669"/>
    <property type="project" value="UniProtKB-SubCell"/>
</dbReference>
<dbReference type="EMBL" id="LC596061">
    <property type="protein sequence ID" value="BCN86448.1"/>
    <property type="molecule type" value="Genomic_DNA"/>
</dbReference>
<keyword evidence="5 9" id="KW-1133">Transmembrane helix</keyword>
<keyword evidence="6 9" id="KW-0472">Membrane</keyword>
<feature type="transmembrane region" description="Helical" evidence="9">
    <location>
        <begin position="146"/>
        <end position="164"/>
    </location>
</feature>
<evidence type="ECO:0000256" key="6">
    <source>
        <dbReference type="ARBA" id="ARBA00023136"/>
    </source>
</evidence>
<evidence type="ECO:0000256" key="5">
    <source>
        <dbReference type="ARBA" id="ARBA00022989"/>
    </source>
</evidence>
<keyword evidence="4 7" id="KW-0812">Transmembrane</keyword>
<dbReference type="InterPro" id="IPR001694">
    <property type="entry name" value="NADH_UbQ_OxRdtase_su1/FPO"/>
</dbReference>
<accession>A0A7R7EYE2</accession>
<evidence type="ECO:0000256" key="7">
    <source>
        <dbReference type="RuleBase" id="RU000471"/>
    </source>
</evidence>
<evidence type="ECO:0000256" key="3">
    <source>
        <dbReference type="ARBA" id="ARBA00021009"/>
    </source>
</evidence>
<comment type="catalytic activity">
    <reaction evidence="8">
        <text>a ubiquinone + NADH + 5 H(+)(in) = a ubiquinol + NAD(+) + 4 H(+)(out)</text>
        <dbReference type="Rhea" id="RHEA:29091"/>
        <dbReference type="Rhea" id="RHEA-COMP:9565"/>
        <dbReference type="Rhea" id="RHEA-COMP:9566"/>
        <dbReference type="ChEBI" id="CHEBI:15378"/>
        <dbReference type="ChEBI" id="CHEBI:16389"/>
        <dbReference type="ChEBI" id="CHEBI:17976"/>
        <dbReference type="ChEBI" id="CHEBI:57540"/>
        <dbReference type="ChEBI" id="CHEBI:57945"/>
        <dbReference type="EC" id="7.1.1.2"/>
    </reaction>
</comment>
<evidence type="ECO:0000313" key="10">
    <source>
        <dbReference type="EMBL" id="BCN86448.1"/>
    </source>
</evidence>
<dbReference type="HAMAP" id="MF_01350">
    <property type="entry name" value="NDH1_NuoH"/>
    <property type="match status" value="1"/>
</dbReference>
<dbReference type="InterPro" id="IPR018086">
    <property type="entry name" value="NADH_UbQ_OxRdtase_su1_CS"/>
</dbReference>
<proteinExistence type="inferred from homology"/>
<comment type="similarity">
    <text evidence="2 7">Belongs to the complex I subunit 1 family.</text>
</comment>
<name>A0A7R7EYE2_9MOLL</name>
<keyword evidence="8 10" id="KW-0496">Mitochondrion</keyword>
<sequence length="321" mass="36684">MIIEFLSYIISSICALLAVAFFTLLERKGLSYFQIRKGPNKVGLIGLPQPFSDAIKLFSKEYLKPSMVNYYPFLICPLLSLFLALLLWLLYSSYFLVSMGGLGIMLFLCISSLGVYSVMGAGWFSNSKYALLGSVRAVAQSISYEVSMSLILMSCLVMVGSLNMMEMMKYQFVCCIFFINYFMFFMWLVSMIAETHRAPFDFAEGESELVSGFNVEYGSVGFALLFMAEYSNILFMSFMCSCIFFGVMVGNYILGLGSCMMVGVFSFLFIWVRASYPRYRYDLLMYLIWKSFLPCVLMILIFMVFICKLYFFFSSESSLLK</sequence>
<organism evidence="10">
    <name type="scientific">Argonauta argo</name>
    <dbReference type="NCBI Taxonomy" id="294695"/>
    <lineage>
        <taxon>Eukaryota</taxon>
        <taxon>Metazoa</taxon>
        <taxon>Spiralia</taxon>
        <taxon>Lophotrochozoa</taxon>
        <taxon>Mollusca</taxon>
        <taxon>Cephalopoda</taxon>
        <taxon>Coleoidea</taxon>
        <taxon>Octopodiformes</taxon>
        <taxon>Octopoda</taxon>
        <taxon>Incirrata</taxon>
        <taxon>Argonautidae</taxon>
        <taxon>Argonauta</taxon>
    </lineage>
</organism>
<feature type="transmembrane region" description="Helical" evidence="9">
    <location>
        <begin position="222"/>
        <end position="246"/>
    </location>
</feature>
<evidence type="ECO:0000256" key="9">
    <source>
        <dbReference type="SAM" id="Phobius"/>
    </source>
</evidence>
<dbReference type="PANTHER" id="PTHR11432:SF3">
    <property type="entry name" value="NADH-UBIQUINONE OXIDOREDUCTASE CHAIN 1"/>
    <property type="match status" value="1"/>
</dbReference>
<feature type="transmembrane region" description="Helical" evidence="9">
    <location>
        <begin position="252"/>
        <end position="272"/>
    </location>
</feature>
<reference evidence="10" key="1">
    <citation type="submission" date="2020-11" db="EMBL/GenBank/DDBJ databases">
        <title>The full mitochondrial genome sequence of the greater argonaut Argonauta argo (Cephalopoda, Argonautoidea) and its phylogenetic position in Octopodiformes.</title>
        <authorList>
            <person name="Hirota K."/>
            <person name="Yoshida M."/>
            <person name="Itoh"/>
            <person name="T"/>
            <person name="Toyoda A."/>
            <person name="Setiamarga D.H.E."/>
        </authorList>
    </citation>
    <scope>NUCLEOTIDE SEQUENCE</scope>
</reference>
<feature type="transmembrane region" description="Helical" evidence="9">
    <location>
        <begin position="292"/>
        <end position="313"/>
    </location>
</feature>
<feature type="transmembrane region" description="Helical" evidence="9">
    <location>
        <begin position="170"/>
        <end position="189"/>
    </location>
</feature>
<geneLocation type="mitochondrion" evidence="10"/>
<comment type="subcellular location">
    <subcellularLocation>
        <location evidence="1">Membrane</location>
        <topology evidence="1">Multi-pass membrane protein</topology>
    </subcellularLocation>
    <subcellularLocation>
        <location evidence="7">Mitochondrion inner membrane</location>
        <topology evidence="7">Multi-pass membrane protein</topology>
    </subcellularLocation>
</comment>
<feature type="transmembrane region" description="Helical" evidence="9">
    <location>
        <begin position="6"/>
        <end position="25"/>
    </location>
</feature>
<keyword evidence="8" id="KW-0830">Ubiquinone</keyword>
<feature type="transmembrane region" description="Helical" evidence="9">
    <location>
        <begin position="103"/>
        <end position="125"/>
    </location>
</feature>
<dbReference type="PROSITE" id="PS00668">
    <property type="entry name" value="COMPLEX1_ND1_2"/>
    <property type="match status" value="1"/>
</dbReference>